<dbReference type="EMBL" id="CP050854">
    <property type="protein sequence ID" value="QTF06768.1"/>
    <property type="molecule type" value="Genomic_DNA"/>
</dbReference>
<reference evidence="1 2" key="1">
    <citation type="submission" date="2020-03" db="EMBL/GenBank/DDBJ databases">
        <authorList>
            <person name="Bakhshi Ganjeh M."/>
        </authorList>
    </citation>
    <scope>NUCLEOTIDE SEQUENCE [LARGE SCALE GENOMIC DNA]</scope>
    <source>
        <strain evidence="2">Iran 50</strain>
    </source>
</reference>
<dbReference type="RefSeq" id="WP_208229436.1">
    <property type="nucleotide sequence ID" value="NZ_CP050854.1"/>
</dbReference>
<gene>
    <name evidence="1" type="ORF">HC231_01590</name>
</gene>
<evidence type="ECO:0000313" key="2">
    <source>
        <dbReference type="Proteomes" id="UP000671960"/>
    </source>
</evidence>
<organism evidence="1 2">
    <name type="scientific">Brenneria izadpanahii</name>
    <dbReference type="NCBI Taxonomy" id="2722756"/>
    <lineage>
        <taxon>Bacteria</taxon>
        <taxon>Pseudomonadati</taxon>
        <taxon>Pseudomonadota</taxon>
        <taxon>Gammaproteobacteria</taxon>
        <taxon>Enterobacterales</taxon>
        <taxon>Pectobacteriaceae</taxon>
        <taxon>Brenneria</taxon>
    </lineage>
</organism>
<keyword evidence="2" id="KW-1185">Reference proteome</keyword>
<name>A0ABX7USR8_9GAMM</name>
<proteinExistence type="predicted"/>
<accession>A0ABX7USR8</accession>
<dbReference type="Proteomes" id="UP000671960">
    <property type="component" value="Chromosome"/>
</dbReference>
<protein>
    <submittedName>
        <fullName evidence="1">Uncharacterized protein</fullName>
    </submittedName>
</protein>
<sequence>MSSIDIKLTKPVGIFIIIERLYARDGLAPSIGELGPSLTQIHRTVIQLRRKQDMYMDGAKLSPSDITLWQRIKYLTGTVVTTKDTNEFVYTPEFMGSLLAATPLANVEYKNIPRFLTTEGIYSLPKVMAFGRDPIPDVLLYGKSNTTFFINDGGRGTPTAIAKYDQRTKDLMMINNQSDVVSIMKDLVEKGVKL</sequence>
<evidence type="ECO:0000313" key="1">
    <source>
        <dbReference type="EMBL" id="QTF06768.1"/>
    </source>
</evidence>